<evidence type="ECO:0000256" key="3">
    <source>
        <dbReference type="ARBA" id="ARBA00022679"/>
    </source>
</evidence>
<comment type="catalytic activity">
    <reaction evidence="5">
        <text>Co-precorrin-5B + S-adenosyl-L-methionine = Co-precorrin-6A + S-adenosyl-L-homocysteine</text>
        <dbReference type="Rhea" id="RHEA:26285"/>
        <dbReference type="ChEBI" id="CHEBI:57856"/>
        <dbReference type="ChEBI" id="CHEBI:59789"/>
        <dbReference type="ChEBI" id="CHEBI:60063"/>
        <dbReference type="ChEBI" id="CHEBI:60064"/>
        <dbReference type="EC" id="2.1.1.195"/>
    </reaction>
</comment>
<evidence type="ECO:0000256" key="5">
    <source>
        <dbReference type="HAMAP-Rule" id="MF_00787"/>
    </source>
</evidence>
<dbReference type="UniPathway" id="UPA00148">
    <property type="reaction ID" value="UER00227"/>
</dbReference>
<organism evidence="6 7">
    <name type="scientific">Candidatus Weimeria bifida</name>
    <dbReference type="NCBI Taxonomy" id="2599074"/>
    <lineage>
        <taxon>Bacteria</taxon>
        <taxon>Bacillati</taxon>
        <taxon>Bacillota</taxon>
        <taxon>Clostridia</taxon>
        <taxon>Lachnospirales</taxon>
        <taxon>Lachnospiraceae</taxon>
        <taxon>Candidatus Weimeria</taxon>
    </lineage>
</organism>
<evidence type="ECO:0000313" key="6">
    <source>
        <dbReference type="EMBL" id="MQN00889.1"/>
    </source>
</evidence>
<name>A0A6N7IXD4_9FIRM</name>
<dbReference type="SUPFAM" id="SSF111342">
    <property type="entry name" value="CbiD-like"/>
    <property type="match status" value="1"/>
</dbReference>
<comment type="function">
    <text evidence="5">Catalyzes the methylation of C-1 in cobalt-precorrin-5B to form cobalt-precorrin-6A.</text>
</comment>
<evidence type="ECO:0000313" key="7">
    <source>
        <dbReference type="Proteomes" id="UP000460257"/>
    </source>
</evidence>
<evidence type="ECO:0000256" key="1">
    <source>
        <dbReference type="ARBA" id="ARBA00022573"/>
    </source>
</evidence>
<dbReference type="Proteomes" id="UP000460257">
    <property type="component" value="Unassembled WGS sequence"/>
</dbReference>
<comment type="pathway">
    <text evidence="5">Cofactor biosynthesis; adenosylcobalamin biosynthesis; cob(II)yrinate a,c-diamide from sirohydrochlorin (anaerobic route): step 6/10.</text>
</comment>
<evidence type="ECO:0000256" key="2">
    <source>
        <dbReference type="ARBA" id="ARBA00022603"/>
    </source>
</evidence>
<comment type="caution">
    <text evidence="6">The sequence shown here is derived from an EMBL/GenBank/DDBJ whole genome shotgun (WGS) entry which is preliminary data.</text>
</comment>
<dbReference type="PANTHER" id="PTHR35863:SF1">
    <property type="entry name" value="COBALT-PRECORRIN-5B C(1)-METHYLTRANSFERASE"/>
    <property type="match status" value="1"/>
</dbReference>
<proteinExistence type="inferred from homology"/>
<dbReference type="PIRSF" id="PIRSF026782">
    <property type="entry name" value="CbiD"/>
    <property type="match status" value="1"/>
</dbReference>
<dbReference type="GO" id="GO:0019251">
    <property type="term" value="P:anaerobic cobalamin biosynthetic process"/>
    <property type="evidence" value="ECO:0007669"/>
    <property type="project" value="UniProtKB-UniRule"/>
</dbReference>
<comment type="similarity">
    <text evidence="5">Belongs to the CbiD family.</text>
</comment>
<dbReference type="GO" id="GO:0008168">
    <property type="term" value="F:methyltransferase activity"/>
    <property type="evidence" value="ECO:0007669"/>
    <property type="project" value="UniProtKB-UniRule"/>
</dbReference>
<gene>
    <name evidence="5 6" type="primary">cbiD</name>
    <name evidence="6" type="ORF">FRC54_02705</name>
</gene>
<dbReference type="EMBL" id="VOGC01000002">
    <property type="protein sequence ID" value="MQN00889.1"/>
    <property type="molecule type" value="Genomic_DNA"/>
</dbReference>
<dbReference type="HAMAP" id="MF_00787">
    <property type="entry name" value="CbiD"/>
    <property type="match status" value="1"/>
</dbReference>
<dbReference type="PANTHER" id="PTHR35863">
    <property type="entry name" value="COBALT-PRECORRIN-5B C(1)-METHYLTRANSFERASE"/>
    <property type="match status" value="1"/>
</dbReference>
<sequence>MHRKQGPKGWKQYCRLPRKCGLKAYRTVEMKKLRYGFTTGSAAAFAAKAAACDLLLGFVPKDISIMTPKQIKYSPSYKLKDRGVCEVLKDAGDDPDVTDKMTIRAIAEASEGGTNEIIIKGGRGVGTVTKPGLDQPVGEAAINHVPREMIRDNVLSVCRAADFTGKVTVTIEADGGEETAKKTFNPRLGIVGGISILGTTGIVEPMSDAALVDTIRVEIHQRKVLGDRSLLLAFGNYGQEFLLKDYCIDLDAAVKCSNFIRDALEIAEDEGFRDITLVGHLGKIVKVAGGFSNTHSKYGDCRMEILTAALLRAVPCCTADEARKLLASNTTEEAADYLASLGYLDEVMNLILKEISNTISHWIPDVNVHLMVYTLNQRLIGRR</sequence>
<protein>
    <recommendedName>
        <fullName evidence="5">Cobalt-precorrin-5B C(1)-methyltransferase</fullName>
        <ecNumber evidence="5">2.1.1.195</ecNumber>
    </recommendedName>
    <alternativeName>
        <fullName evidence="5">Cobalt-precorrin-6A synthase</fullName>
    </alternativeName>
</protein>
<dbReference type="GO" id="GO:0032259">
    <property type="term" value="P:methylation"/>
    <property type="evidence" value="ECO:0007669"/>
    <property type="project" value="UniProtKB-KW"/>
</dbReference>
<dbReference type="InterPro" id="IPR002748">
    <property type="entry name" value="CbiD"/>
</dbReference>
<dbReference type="InterPro" id="IPR036074">
    <property type="entry name" value="CbiD_sf"/>
</dbReference>
<keyword evidence="3 5" id="KW-0808">Transferase</keyword>
<dbReference type="Pfam" id="PF01888">
    <property type="entry name" value="CbiD"/>
    <property type="match status" value="1"/>
</dbReference>
<dbReference type="Gene3D" id="3.30.2110.10">
    <property type="entry name" value="CbiD-like"/>
    <property type="match status" value="1"/>
</dbReference>
<keyword evidence="7" id="KW-1185">Reference proteome</keyword>
<reference evidence="6" key="1">
    <citation type="journal article" date="2020" name="Appl. Environ. Microbiol.">
        <title>Medium-Chain Fatty Acid Synthesis by 'Candidatus Weimeria bifida' gen. nov., sp. nov., and 'Candidatus Pseudoramibacter fermentans' sp. nov.</title>
        <authorList>
            <person name="Scarborough M.J."/>
            <person name="Myers K.S."/>
            <person name="Donohue T.J."/>
            <person name="Noguera D.R."/>
        </authorList>
    </citation>
    <scope>NUCLEOTIDE SEQUENCE</scope>
    <source>
        <strain evidence="6">LCO1.1</strain>
    </source>
</reference>
<keyword evidence="1 5" id="KW-0169">Cobalamin biosynthesis</keyword>
<evidence type="ECO:0000256" key="4">
    <source>
        <dbReference type="ARBA" id="ARBA00022691"/>
    </source>
</evidence>
<keyword evidence="4 5" id="KW-0949">S-adenosyl-L-methionine</keyword>
<keyword evidence="2 5" id="KW-0489">Methyltransferase</keyword>
<dbReference type="NCBIfam" id="TIGR00312">
    <property type="entry name" value="cbiD"/>
    <property type="match status" value="1"/>
</dbReference>
<dbReference type="EC" id="2.1.1.195" evidence="5"/>
<accession>A0A6N7IXD4</accession>
<dbReference type="AlphaFoldDB" id="A0A6N7IXD4"/>